<evidence type="ECO:0000313" key="2">
    <source>
        <dbReference type="Proteomes" id="UP001140066"/>
    </source>
</evidence>
<comment type="caution">
    <text evidence="1">The sequence shown here is derived from an EMBL/GenBank/DDBJ whole genome shotgun (WGS) entry which is preliminary data.</text>
</comment>
<reference evidence="1" key="1">
    <citation type="submission" date="2022-07" db="EMBL/GenBank/DDBJ databases">
        <title>Phylogenomic reconstructions and comparative analyses of Kickxellomycotina fungi.</title>
        <authorList>
            <person name="Reynolds N.K."/>
            <person name="Stajich J.E."/>
            <person name="Barry K."/>
            <person name="Grigoriev I.V."/>
            <person name="Crous P."/>
            <person name="Smith M.E."/>
        </authorList>
    </citation>
    <scope>NUCLEOTIDE SEQUENCE</scope>
    <source>
        <strain evidence="1">BCRC 34191</strain>
    </source>
</reference>
<accession>A0ACC1K2Q4</accession>
<sequence length="310" mass="33966">MAFVGLPSVSQARQHRRTVTKLEGNLISEADDENQVVVAIADAMAALHAAHAKCKILYGNISDRAILLQKTADGIKGVLADFDYASSAGDNVAEMPESMLFQSILSLDNSRADRSLLDIAESLLYLVCILGTFGINRADRARFVADPRLPILTWNKGTAGQIADQKRLHMSSEIVFHTFILRFMCPGPLHDLALDMYMALFLHPGTFRTLQINDVTLARIRDDGIAAALRALPVIDGWRDPLALRNQFVNESIRDLLEIVARHRDTALAILNSGVASTAPMAATRPSVGPSLKHYGDEVPLAEPSKRPRH</sequence>
<organism evidence="1 2">
    <name type="scientific">Coemansia linderi</name>
    <dbReference type="NCBI Taxonomy" id="2663919"/>
    <lineage>
        <taxon>Eukaryota</taxon>
        <taxon>Fungi</taxon>
        <taxon>Fungi incertae sedis</taxon>
        <taxon>Zoopagomycota</taxon>
        <taxon>Kickxellomycotina</taxon>
        <taxon>Kickxellomycetes</taxon>
        <taxon>Kickxellales</taxon>
        <taxon>Kickxellaceae</taxon>
        <taxon>Coemansia</taxon>
    </lineage>
</organism>
<protein>
    <submittedName>
        <fullName evidence="1">Uncharacterized protein</fullName>
    </submittedName>
</protein>
<name>A0ACC1K2Q4_9FUNG</name>
<keyword evidence="2" id="KW-1185">Reference proteome</keyword>
<evidence type="ECO:0000313" key="1">
    <source>
        <dbReference type="EMBL" id="KAJ2772125.1"/>
    </source>
</evidence>
<dbReference type="EMBL" id="JANBUK010002502">
    <property type="protein sequence ID" value="KAJ2772125.1"/>
    <property type="molecule type" value="Genomic_DNA"/>
</dbReference>
<proteinExistence type="predicted"/>
<gene>
    <name evidence="1" type="ORF">GGI18_004916</name>
</gene>
<dbReference type="Proteomes" id="UP001140066">
    <property type="component" value="Unassembled WGS sequence"/>
</dbReference>